<dbReference type="InterPro" id="IPR040608">
    <property type="entry name" value="Snf8/Vps36"/>
</dbReference>
<comment type="subcellular location">
    <subcellularLocation>
        <location evidence="6">Cytoplasm</location>
    </subcellularLocation>
    <subcellularLocation>
        <location evidence="6">Endosome</location>
    </subcellularLocation>
    <subcellularLocation>
        <location evidence="1">Membrane</location>
        <topology evidence="1">Multi-pass membrane protein</topology>
    </subcellularLocation>
</comment>
<dbReference type="Proteomes" id="UP000054630">
    <property type="component" value="Unassembled WGS sequence"/>
</dbReference>
<dbReference type="InterPro" id="IPR036390">
    <property type="entry name" value="WH_DNA-bd_sf"/>
</dbReference>
<dbReference type="EMBL" id="JYDL01000055">
    <property type="protein sequence ID" value="KRX19827.1"/>
    <property type="molecule type" value="Genomic_DNA"/>
</dbReference>
<dbReference type="InterPro" id="IPR037855">
    <property type="entry name" value="Vps36"/>
</dbReference>
<keyword evidence="6" id="KW-0963">Cytoplasm</keyword>
<evidence type="ECO:0000256" key="4">
    <source>
        <dbReference type="ARBA" id="ARBA00022989"/>
    </source>
</evidence>
<comment type="function">
    <text evidence="6">Component of the ESCRT-II complex (endosomal sorting complex required for transport II), which is required for multivesicular body (MVB) formation and sorting of endosomal cargo proteins into MVBs.</text>
</comment>
<keyword evidence="10" id="KW-1185">Reference proteome</keyword>
<dbReference type="GO" id="GO:0000814">
    <property type="term" value="C:ESCRT II complex"/>
    <property type="evidence" value="ECO:0007669"/>
    <property type="project" value="UniProtKB-UniRule"/>
</dbReference>
<keyword evidence="6" id="KW-0653">Protein transport</keyword>
<evidence type="ECO:0000256" key="1">
    <source>
        <dbReference type="ARBA" id="ARBA00004141"/>
    </source>
</evidence>
<dbReference type="GO" id="GO:0032266">
    <property type="term" value="F:phosphatidylinositol-3-phosphate binding"/>
    <property type="evidence" value="ECO:0007669"/>
    <property type="project" value="UniProtKB-UniRule"/>
</dbReference>
<evidence type="ECO:0000313" key="10">
    <source>
        <dbReference type="Proteomes" id="UP000054630"/>
    </source>
</evidence>
<evidence type="ECO:0000256" key="6">
    <source>
        <dbReference type="RuleBase" id="RU367095"/>
    </source>
</evidence>
<comment type="similarity">
    <text evidence="6">Belongs to the VPS36 family.</text>
</comment>
<dbReference type="SUPFAM" id="SSF46785">
    <property type="entry name" value="Winged helix' DNA-binding domain"/>
    <property type="match status" value="2"/>
</dbReference>
<feature type="compositionally biased region" description="Basic residues" evidence="7">
    <location>
        <begin position="427"/>
        <end position="436"/>
    </location>
</feature>
<protein>
    <recommendedName>
        <fullName evidence="6">Vacuolar protein-sorting-associated protein 36</fullName>
    </recommendedName>
    <alternativeName>
        <fullName evidence="6">ESCRT-II complex subunit VPS36</fullName>
    </alternativeName>
</protein>
<evidence type="ECO:0000313" key="9">
    <source>
        <dbReference type="EMBL" id="KRX19827.1"/>
    </source>
</evidence>
<feature type="compositionally biased region" description="Acidic residues" evidence="7">
    <location>
        <begin position="303"/>
        <end position="315"/>
    </location>
</feature>
<gene>
    <name evidence="9" type="primary">ZNF264</name>
    <name evidence="9" type="ORF">T07_1400</name>
</gene>
<dbReference type="InterPro" id="IPR036388">
    <property type="entry name" value="WH-like_DNA-bd_sf"/>
</dbReference>
<dbReference type="Pfam" id="PF04117">
    <property type="entry name" value="Mpv17_PMP22"/>
    <property type="match status" value="1"/>
</dbReference>
<keyword evidence="8" id="KW-0732">Signal</keyword>
<comment type="similarity">
    <text evidence="2">Belongs to the peroxisomal membrane protein PXMP2/4 family.</text>
</comment>
<dbReference type="GO" id="GO:0043328">
    <property type="term" value="P:protein transport to vacuole involved in ubiquitin-dependent protein catabolic process via the multivesicular body sorting pathway"/>
    <property type="evidence" value="ECO:0007669"/>
    <property type="project" value="UniProtKB-UniRule"/>
</dbReference>
<dbReference type="PANTHER" id="PTHR13128:SF12">
    <property type="entry name" value="VACUOLAR PROTEIN-SORTING-ASSOCIATED PROTEIN 36"/>
    <property type="match status" value="1"/>
</dbReference>
<dbReference type="Pfam" id="PF04157">
    <property type="entry name" value="EAP30"/>
    <property type="match status" value="1"/>
</dbReference>
<dbReference type="InterPro" id="IPR019188">
    <property type="entry name" value="SNAPC1"/>
</dbReference>
<comment type="subunit">
    <text evidence="6">Component of the endosomal sorting complex required for transport II (ESCRT-II).</text>
</comment>
<dbReference type="InterPro" id="IPR007248">
    <property type="entry name" value="Mpv17_PMP22"/>
</dbReference>
<keyword evidence="6" id="KW-0967">Endosome</keyword>
<dbReference type="GO" id="GO:0043130">
    <property type="term" value="F:ubiquitin binding"/>
    <property type="evidence" value="ECO:0007669"/>
    <property type="project" value="UniProtKB-UniRule"/>
</dbReference>
<keyword evidence="3" id="KW-0812">Transmembrane</keyword>
<dbReference type="Gene3D" id="1.10.10.10">
    <property type="entry name" value="Winged helix-like DNA-binding domain superfamily/Winged helix DNA-binding domain"/>
    <property type="match status" value="2"/>
</dbReference>
<evidence type="ECO:0000256" key="5">
    <source>
        <dbReference type="ARBA" id="ARBA00023136"/>
    </source>
</evidence>
<evidence type="ECO:0000256" key="3">
    <source>
        <dbReference type="ARBA" id="ARBA00022692"/>
    </source>
</evidence>
<dbReference type="GO" id="GO:0031902">
    <property type="term" value="C:late endosome membrane"/>
    <property type="evidence" value="ECO:0007669"/>
    <property type="project" value="UniProtKB-UniRule"/>
</dbReference>
<dbReference type="AlphaFoldDB" id="A0A0V0RZ79"/>
<dbReference type="OrthoDB" id="6077919at2759"/>
<dbReference type="Gene3D" id="6.10.140.260">
    <property type="match status" value="1"/>
</dbReference>
<keyword evidence="4" id="KW-1133">Transmembrane helix</keyword>
<sequence>MIFARANRLCNLTLALAVILKCLDDDVMEMKKKTNKMHWANTIGTLSNLTPTSLGFFNDSMRLLRRFVQEDDDGFETFRKLYIDMCFPSIDIATKSCPSQLKQLYFEMFSIVVIYCFPPAILKRRIGAVYLLYSLYFQQPHDERVYIRLIVDQFVEFSKFRVSLVEDGYREAAYCLYQLFRKQAFYITAYSNECNPYLTLCELYRNEMGKISDLYAKEVIHEELAHSTEAKTLDVIHKYYVDVRNRLLELLPKNDRLKFTPKINAGTEDILGIAPLPSIKDAKLKALKRTHKAVEDYVVDDEIGEQDNEGDEYDYDLPSTSTSCTKYQKKSEARKNKKASSQNRRNKANYTSSSTSTDDSAFEVGTSLAVDSTENQVDEEDVVLGSALEKTLSQLNSANAGPADDGHSSLTVDQSMDEQSDSEIRNRLRPRPRRSKIPTGMLVISSEFQSHKIDALHCRQGANVNSLGKLSKAMLFEKATHAWHRYLEILTRHPLKTQMLITGFLMGAGDVSSQIFIETKKKPKRFDFVRTARFICIGSFFFAPLLKSWFAFLQNRIHCKAYPRLSPVKRLFADQIICSPVVLASFLVLLRTLEMKPIKTAFHQCRTQFWDIYLTGLKVWPFMQLVNFYLVPLEHRILHGKRKAMINCSPITDPSCHCLAKTINIEKMRRAGIISIERQLEAKRDQNSQSISQAFEDLTPLITMAKDMVSLAKEITGEISKKKGAITEDEAVQLKAHLLSLGIEEPVTREKVESSSSYFSKLSEECIAILSDPISKSGGMLTLFDAYVRVNRARGFDLISPSDFFRACKLINSSTSPIRMVTFRSQLRVLVNKDHDPSKMKTVLVNLMEENGSLTAEQLSQKRQIPMLLAKELLLDAEDDGLLCRDETIEGIRFFPNLFLTNIP</sequence>
<reference evidence="9 10" key="1">
    <citation type="submission" date="2015-01" db="EMBL/GenBank/DDBJ databases">
        <title>Evolution of Trichinella species and genotypes.</title>
        <authorList>
            <person name="Korhonen P.K."/>
            <person name="Edoardo P."/>
            <person name="Giuseppe L.R."/>
            <person name="Gasser R.B."/>
        </authorList>
    </citation>
    <scope>NUCLEOTIDE SEQUENCE [LARGE SCALE GENOMIC DNA]</scope>
    <source>
        <strain evidence="9">ISS37</strain>
    </source>
</reference>
<keyword evidence="6" id="KW-0813">Transport</keyword>
<keyword evidence="5" id="KW-0472">Membrane</keyword>
<name>A0A0V0RZ79_9BILA</name>
<organism evidence="9 10">
    <name type="scientific">Trichinella nelsoni</name>
    <dbReference type="NCBI Taxonomy" id="6336"/>
    <lineage>
        <taxon>Eukaryota</taxon>
        <taxon>Metazoa</taxon>
        <taxon>Ecdysozoa</taxon>
        <taxon>Nematoda</taxon>
        <taxon>Enoplea</taxon>
        <taxon>Dorylaimia</taxon>
        <taxon>Trichinellida</taxon>
        <taxon>Trichinellidae</taxon>
        <taxon>Trichinella</taxon>
    </lineage>
</organism>
<evidence type="ECO:0000256" key="8">
    <source>
        <dbReference type="SAM" id="SignalP"/>
    </source>
</evidence>
<accession>A0A0V0RZ79</accession>
<proteinExistence type="inferred from homology"/>
<comment type="caution">
    <text evidence="9">The sequence shown here is derived from an EMBL/GenBank/DDBJ whole genome shotgun (WGS) entry which is preliminary data.</text>
</comment>
<feature type="region of interest" description="Disordered" evidence="7">
    <location>
        <begin position="303"/>
        <end position="360"/>
    </location>
</feature>
<evidence type="ECO:0000256" key="7">
    <source>
        <dbReference type="SAM" id="MobiDB-lite"/>
    </source>
</evidence>
<dbReference type="PANTHER" id="PTHR13128">
    <property type="entry name" value="VACUOLAR PROTEIN-SORTING-ASSOCIATED PROTEIN 36"/>
    <property type="match status" value="1"/>
</dbReference>
<feature type="region of interest" description="Disordered" evidence="7">
    <location>
        <begin position="397"/>
        <end position="436"/>
    </location>
</feature>
<feature type="signal peptide" evidence="8">
    <location>
        <begin position="1"/>
        <end position="17"/>
    </location>
</feature>
<dbReference type="Pfam" id="PF09808">
    <property type="entry name" value="SNAPC1"/>
    <property type="match status" value="1"/>
</dbReference>
<evidence type="ECO:0000256" key="2">
    <source>
        <dbReference type="ARBA" id="ARBA00006824"/>
    </source>
</evidence>
<feature type="chain" id="PRO_5006868379" description="Vacuolar protein-sorting-associated protein 36" evidence="8">
    <location>
        <begin position="18"/>
        <end position="904"/>
    </location>
</feature>